<reference evidence="3" key="1">
    <citation type="submission" date="2016-11" db="UniProtKB">
        <authorList>
            <consortium name="WormBaseParasite"/>
        </authorList>
    </citation>
    <scope>IDENTIFICATION</scope>
</reference>
<dbReference type="AlphaFoldDB" id="A0A1I8BXL1"/>
<dbReference type="OMA" id="NWRERHE"/>
<dbReference type="PANTHER" id="PTHR13555:SF25">
    <property type="entry name" value="ZINC FINGER C2HC DOMAIN-CONTAINING PROTEIN 1A"/>
    <property type="match status" value="1"/>
</dbReference>
<evidence type="ECO:0000256" key="1">
    <source>
        <dbReference type="SAM" id="MobiDB-lite"/>
    </source>
</evidence>
<dbReference type="InterPro" id="IPR026319">
    <property type="entry name" value="ZC2HC1A/B-like"/>
</dbReference>
<protein>
    <submittedName>
        <fullName evidence="3">Uncharacterized protein</fullName>
    </submittedName>
</protein>
<proteinExistence type="predicted"/>
<accession>A0A1I8BXL1</accession>
<name>A0A1I8BXL1_MELHA</name>
<evidence type="ECO:0000313" key="3">
    <source>
        <dbReference type="WBParaSite" id="MhA1_Contig7.frz3.gene47"/>
    </source>
</evidence>
<dbReference type="Proteomes" id="UP000095281">
    <property type="component" value="Unplaced"/>
</dbReference>
<organism evidence="2 3">
    <name type="scientific">Meloidogyne hapla</name>
    <name type="common">Root-knot nematode worm</name>
    <dbReference type="NCBI Taxonomy" id="6305"/>
    <lineage>
        <taxon>Eukaryota</taxon>
        <taxon>Metazoa</taxon>
        <taxon>Ecdysozoa</taxon>
        <taxon>Nematoda</taxon>
        <taxon>Chromadorea</taxon>
        <taxon>Rhabditida</taxon>
        <taxon>Tylenchina</taxon>
        <taxon>Tylenchomorpha</taxon>
        <taxon>Tylenchoidea</taxon>
        <taxon>Meloidogynidae</taxon>
        <taxon>Meloidogyninae</taxon>
        <taxon>Meloidogyne</taxon>
    </lineage>
</organism>
<dbReference type="WBParaSite" id="MhA1_Contig7.frz3.gene47">
    <property type="protein sequence ID" value="MhA1_Contig7.frz3.gene47"/>
    <property type="gene ID" value="MhA1_Contig7.frz3.gene47"/>
</dbReference>
<keyword evidence="2" id="KW-1185">Reference proteome</keyword>
<feature type="region of interest" description="Disordered" evidence="1">
    <location>
        <begin position="62"/>
        <end position="87"/>
    </location>
</feature>
<sequence>MQRKVFDSGKQRALNSDIPINDVRKVQKEREKINKYLSQTNWRERHEEFIGAVSASKQVGNALKTGAPLPPPPKTASNAGKFRGIKF</sequence>
<evidence type="ECO:0000313" key="2">
    <source>
        <dbReference type="Proteomes" id="UP000095281"/>
    </source>
</evidence>
<dbReference type="PANTHER" id="PTHR13555">
    <property type="entry name" value="C2H2 ZINC FINGER CGI-62-RELATED"/>
    <property type="match status" value="1"/>
</dbReference>